<reference evidence="2 3" key="1">
    <citation type="submission" date="2021-06" db="EMBL/GenBank/DDBJ databases">
        <title>Caerostris darwini draft genome.</title>
        <authorList>
            <person name="Kono N."/>
            <person name="Arakawa K."/>
        </authorList>
    </citation>
    <scope>NUCLEOTIDE SEQUENCE [LARGE SCALE GENOMIC DNA]</scope>
</reference>
<evidence type="ECO:0000259" key="1">
    <source>
        <dbReference type="Pfam" id="PF17921"/>
    </source>
</evidence>
<dbReference type="InterPro" id="IPR041588">
    <property type="entry name" value="Integrase_H2C2"/>
</dbReference>
<evidence type="ECO:0000313" key="2">
    <source>
        <dbReference type="EMBL" id="GIY39956.1"/>
    </source>
</evidence>
<sequence length="169" mass="19428">MNEEELRQESLEEKRKQGALEEKRRVEEKYHSGEGGTCQVIIQRYYWSCMKSYIKSCGKRCPVCCRFKAINQKPVGLTRTLVYAQLFETSSIDLFGSVSKSKEGHKWNLIAEDWATIWVELFPLVSATAYVKTTANATLRKREMPMLKSDDVSNTSCNLETEGRTSRII</sequence>
<accession>A0AAV4T3Z2</accession>
<dbReference type="InterPro" id="IPR052160">
    <property type="entry name" value="Gypsy_RT_Integrase-like"/>
</dbReference>
<dbReference type="AlphaFoldDB" id="A0AAV4T3Z2"/>
<keyword evidence="3" id="KW-1185">Reference proteome</keyword>
<evidence type="ECO:0000313" key="3">
    <source>
        <dbReference type="Proteomes" id="UP001054837"/>
    </source>
</evidence>
<proteinExistence type="predicted"/>
<feature type="domain" description="Integrase zinc-binding" evidence="1">
    <location>
        <begin position="31"/>
        <end position="69"/>
    </location>
</feature>
<name>A0AAV4T3Z2_9ARAC</name>
<comment type="caution">
    <text evidence="2">The sequence shown here is derived from an EMBL/GenBank/DDBJ whole genome shotgun (WGS) entry which is preliminary data.</text>
</comment>
<organism evidence="2 3">
    <name type="scientific">Caerostris darwini</name>
    <dbReference type="NCBI Taxonomy" id="1538125"/>
    <lineage>
        <taxon>Eukaryota</taxon>
        <taxon>Metazoa</taxon>
        <taxon>Ecdysozoa</taxon>
        <taxon>Arthropoda</taxon>
        <taxon>Chelicerata</taxon>
        <taxon>Arachnida</taxon>
        <taxon>Araneae</taxon>
        <taxon>Araneomorphae</taxon>
        <taxon>Entelegynae</taxon>
        <taxon>Araneoidea</taxon>
        <taxon>Araneidae</taxon>
        <taxon>Caerostris</taxon>
    </lineage>
</organism>
<gene>
    <name evidence="2" type="ORF">CDAR_265701</name>
</gene>
<dbReference type="Pfam" id="PF17921">
    <property type="entry name" value="Integrase_H2C2"/>
    <property type="match status" value="1"/>
</dbReference>
<protein>
    <recommendedName>
        <fullName evidence="1">Integrase zinc-binding domain-containing protein</fullName>
    </recommendedName>
</protein>
<dbReference type="PANTHER" id="PTHR47266">
    <property type="entry name" value="ENDONUCLEASE-RELATED"/>
    <property type="match status" value="1"/>
</dbReference>
<dbReference type="EMBL" id="BPLQ01008860">
    <property type="protein sequence ID" value="GIY39956.1"/>
    <property type="molecule type" value="Genomic_DNA"/>
</dbReference>
<dbReference type="Proteomes" id="UP001054837">
    <property type="component" value="Unassembled WGS sequence"/>
</dbReference>